<reference evidence="2 3" key="1">
    <citation type="submission" date="2018-03" db="EMBL/GenBank/DDBJ databases">
        <title>Genomes of Pezizomycetes fungi and the evolution of truffles.</title>
        <authorList>
            <person name="Murat C."/>
            <person name="Payen T."/>
            <person name="Noel B."/>
            <person name="Kuo A."/>
            <person name="Martin F.M."/>
        </authorList>
    </citation>
    <scope>NUCLEOTIDE SEQUENCE [LARGE SCALE GENOMIC DNA]</scope>
    <source>
        <strain evidence="2">091103-1</strain>
    </source>
</reference>
<sequence length="99" mass="10423">MLLKPISVLALFLTLTHAVAIANPFTALDTSDLEKRDCNHGSCKCDPSYSPGLYCGYCMAVKSCKSGSCLNSVYQCGSGGKCCSYGFRTSCKNSDGPGC</sequence>
<dbReference type="AlphaFoldDB" id="A0A317T2H4"/>
<keyword evidence="1" id="KW-0732">Signal</keyword>
<dbReference type="EMBL" id="PYWC01000001">
    <property type="protein sequence ID" value="PWW80893.1"/>
    <property type="molecule type" value="Genomic_DNA"/>
</dbReference>
<feature type="signal peptide" evidence="1">
    <location>
        <begin position="1"/>
        <end position="18"/>
    </location>
</feature>
<evidence type="ECO:0000313" key="2">
    <source>
        <dbReference type="EMBL" id="PWW80893.1"/>
    </source>
</evidence>
<feature type="chain" id="PRO_5016437573" evidence="1">
    <location>
        <begin position="19"/>
        <end position="99"/>
    </location>
</feature>
<gene>
    <name evidence="2" type="ORF">C7212DRAFT_274324</name>
</gene>
<evidence type="ECO:0000313" key="3">
    <source>
        <dbReference type="Proteomes" id="UP000246991"/>
    </source>
</evidence>
<dbReference type="OrthoDB" id="5173931at2759"/>
<dbReference type="Proteomes" id="UP000246991">
    <property type="component" value="Unassembled WGS sequence"/>
</dbReference>
<evidence type="ECO:0000256" key="1">
    <source>
        <dbReference type="SAM" id="SignalP"/>
    </source>
</evidence>
<organism evidence="2 3">
    <name type="scientific">Tuber magnatum</name>
    <name type="common">white Piedmont truffle</name>
    <dbReference type="NCBI Taxonomy" id="42249"/>
    <lineage>
        <taxon>Eukaryota</taxon>
        <taxon>Fungi</taxon>
        <taxon>Dikarya</taxon>
        <taxon>Ascomycota</taxon>
        <taxon>Pezizomycotina</taxon>
        <taxon>Pezizomycetes</taxon>
        <taxon>Pezizales</taxon>
        <taxon>Tuberaceae</taxon>
        <taxon>Tuber</taxon>
    </lineage>
</organism>
<keyword evidence="3" id="KW-1185">Reference proteome</keyword>
<proteinExistence type="predicted"/>
<protein>
    <submittedName>
        <fullName evidence="2">Uncharacterized protein</fullName>
    </submittedName>
</protein>
<name>A0A317T2H4_9PEZI</name>
<comment type="caution">
    <text evidence="2">The sequence shown here is derived from an EMBL/GenBank/DDBJ whole genome shotgun (WGS) entry which is preliminary data.</text>
</comment>
<accession>A0A317T2H4</accession>